<reference evidence="5" key="2">
    <citation type="submission" date="2024-06" db="EMBL/GenBank/DDBJ databases">
        <title>De novo transcriptome assembly of the two larval stages of Hypothenemus hampei as a tool for identification of candidate genes for RNAi.</title>
        <authorList>
            <person name="Valencia Jimenez A."/>
            <person name="Vilegas-Estrada B."/>
        </authorList>
    </citation>
    <scope>NUCLEOTIDE SEQUENCE</scope>
</reference>
<dbReference type="AlphaFoldDB" id="A0AAU8BTM3"/>
<evidence type="ECO:0000259" key="3">
    <source>
        <dbReference type="PROSITE" id="PS51762"/>
    </source>
</evidence>
<dbReference type="Pfam" id="PF00722">
    <property type="entry name" value="Glyco_hydro_16"/>
    <property type="match status" value="1"/>
</dbReference>
<feature type="signal peptide" evidence="2">
    <location>
        <begin position="1"/>
        <end position="20"/>
    </location>
</feature>
<reference evidence="4 6" key="1">
    <citation type="submission" date="2024-05" db="EMBL/GenBank/DDBJ databases">
        <title>Genetic variation in Jamaican populations of the coffee berry borer (Hypothenemus hampei).</title>
        <authorList>
            <person name="Errbii M."/>
            <person name="Myrie A."/>
        </authorList>
    </citation>
    <scope>NUCLEOTIDE SEQUENCE [LARGE SCALE GENOMIC DNA]</scope>
    <source>
        <strain evidence="4">JA-Hopewell-2020-01-JO</strain>
        <tissue evidence="4">Whole body</tissue>
    </source>
</reference>
<accession>A0AAU8BTM3</accession>
<keyword evidence="6" id="KW-1185">Reference proteome</keyword>
<dbReference type="GO" id="GO:0005975">
    <property type="term" value="P:carbohydrate metabolic process"/>
    <property type="evidence" value="ECO:0007669"/>
    <property type="project" value="InterPro"/>
</dbReference>
<dbReference type="InterPro" id="IPR013320">
    <property type="entry name" value="ConA-like_dom_sf"/>
</dbReference>
<protein>
    <submittedName>
        <fullName evidence="5">Beta-1,3 glucan binding protein (Beta-GBP) isoform X2</fullName>
    </submittedName>
</protein>
<evidence type="ECO:0000313" key="5">
    <source>
        <dbReference type="EMBL" id="XCD23155.1"/>
    </source>
</evidence>
<evidence type="ECO:0000256" key="1">
    <source>
        <dbReference type="ARBA" id="ARBA00006865"/>
    </source>
</evidence>
<dbReference type="EMBL" id="PP933138">
    <property type="protein sequence ID" value="XCD23155.1"/>
    <property type="molecule type" value="mRNA"/>
</dbReference>
<dbReference type="FunFam" id="2.60.120.200:FF:000217">
    <property type="entry name" value="Gram-negative bacteria-binding protein"/>
    <property type="match status" value="1"/>
</dbReference>
<dbReference type="PANTHER" id="PTHR10963">
    <property type="entry name" value="GLYCOSYL HYDROLASE-RELATED"/>
    <property type="match status" value="1"/>
</dbReference>
<dbReference type="PANTHER" id="PTHR10963:SF55">
    <property type="entry name" value="GLYCOSIDE HYDROLASE FAMILY 16 PROTEIN"/>
    <property type="match status" value="1"/>
</dbReference>
<sequence length="380" mass="42474">MMNLAASFLFIFLLVHSLQADCNVASVTKASGTHLQYSISKEKLCSGDLIFEDQFDSFDLSRWQHENTLAGGGNWEFEYYLNNRSNSFVKDGNLHIKPTYLSDDYGEDFLHSGTLDINGGSPADICTNAGFYGCSRTGSEANYLNSIKSARIRTVESFSFKYGTLEIRAKLPGGDWLWPAFWLLPRYNTYGTWPSSGEIDLMESRGNREMVSSEGVNVGTQQISTTLHWSPSVADNQWSRTHFETNNAAGFDTDFHTYKLVWTSEGMDFYIDDNQIGSVRPPAGGFWELGEFSGRDNPWAAGTKMAPFDQEFYILINLAVGGVNGYFSDDASNPGGKPWSNTSPTASTDFWKGKSQWEPSWHLGTDDSHLIIDYVRVYAA</sequence>
<comment type="similarity">
    <text evidence="1">Belongs to the glycosyl hydrolase 16 family.</text>
</comment>
<keyword evidence="2" id="KW-0732">Signal</keyword>
<dbReference type="EMBL" id="JBDJPC010000004">
    <property type="protein sequence ID" value="KAL1505517.1"/>
    <property type="molecule type" value="Genomic_DNA"/>
</dbReference>
<dbReference type="Gene3D" id="2.60.120.200">
    <property type="match status" value="1"/>
</dbReference>
<dbReference type="GO" id="GO:0004553">
    <property type="term" value="F:hydrolase activity, hydrolyzing O-glycosyl compounds"/>
    <property type="evidence" value="ECO:0007669"/>
    <property type="project" value="InterPro"/>
</dbReference>
<dbReference type="PROSITE" id="PS51762">
    <property type="entry name" value="GH16_2"/>
    <property type="match status" value="1"/>
</dbReference>
<name>A0AAU8BTM3_HYPHA</name>
<dbReference type="InterPro" id="IPR050546">
    <property type="entry name" value="Glycosyl_Hydrlase_16"/>
</dbReference>
<dbReference type="SUPFAM" id="SSF49899">
    <property type="entry name" value="Concanavalin A-like lectins/glucanases"/>
    <property type="match status" value="1"/>
</dbReference>
<organism evidence="5">
    <name type="scientific">Hypothenemus hampei</name>
    <name type="common">Coffee berry borer</name>
    <dbReference type="NCBI Taxonomy" id="57062"/>
    <lineage>
        <taxon>Eukaryota</taxon>
        <taxon>Metazoa</taxon>
        <taxon>Ecdysozoa</taxon>
        <taxon>Arthropoda</taxon>
        <taxon>Hexapoda</taxon>
        <taxon>Insecta</taxon>
        <taxon>Pterygota</taxon>
        <taxon>Neoptera</taxon>
        <taxon>Endopterygota</taxon>
        <taxon>Coleoptera</taxon>
        <taxon>Polyphaga</taxon>
        <taxon>Cucujiformia</taxon>
        <taxon>Curculionidae</taxon>
        <taxon>Scolytinae</taxon>
        <taxon>Hypothenemus</taxon>
    </lineage>
</organism>
<dbReference type="CDD" id="cd08024">
    <property type="entry name" value="GH16_CCF"/>
    <property type="match status" value="1"/>
</dbReference>
<dbReference type="InterPro" id="IPR000757">
    <property type="entry name" value="Beta-glucanase-like"/>
</dbReference>
<evidence type="ECO:0000313" key="4">
    <source>
        <dbReference type="EMBL" id="KAL1505517.1"/>
    </source>
</evidence>
<feature type="domain" description="GH16" evidence="3">
    <location>
        <begin position="30"/>
        <end position="380"/>
    </location>
</feature>
<feature type="chain" id="PRO_5044713071" evidence="2">
    <location>
        <begin position="21"/>
        <end position="380"/>
    </location>
</feature>
<evidence type="ECO:0000256" key="2">
    <source>
        <dbReference type="SAM" id="SignalP"/>
    </source>
</evidence>
<evidence type="ECO:0000313" key="6">
    <source>
        <dbReference type="Proteomes" id="UP001566132"/>
    </source>
</evidence>
<proteinExistence type="evidence at transcript level"/>
<dbReference type="Proteomes" id="UP001566132">
    <property type="component" value="Unassembled WGS sequence"/>
</dbReference>
<gene>
    <name evidence="4" type="ORF">ABEB36_005065</name>
</gene>